<dbReference type="EMBL" id="JAVDQA010000007">
    <property type="protein sequence ID" value="MDR6301598.1"/>
    <property type="molecule type" value="Genomic_DNA"/>
</dbReference>
<evidence type="ECO:0000313" key="2">
    <source>
        <dbReference type="Proteomes" id="UP001257659"/>
    </source>
</evidence>
<comment type="caution">
    <text evidence="1">The sequence shown here is derived from an EMBL/GenBank/DDBJ whole genome shotgun (WGS) entry which is preliminary data.</text>
</comment>
<accession>A0ABU1K7L5</accession>
<evidence type="ECO:0000313" key="1">
    <source>
        <dbReference type="EMBL" id="MDR6301598.1"/>
    </source>
</evidence>
<keyword evidence="2" id="KW-1185">Reference proteome</keyword>
<reference evidence="1 2" key="1">
    <citation type="submission" date="2023-07" db="EMBL/GenBank/DDBJ databases">
        <title>Genomic Encyclopedia of Type Strains, Phase IV (KMG-IV): sequencing the most valuable type-strain genomes for metagenomic binning, comparative biology and taxonomic classification.</title>
        <authorList>
            <person name="Goeker M."/>
        </authorList>
    </citation>
    <scope>NUCLEOTIDE SEQUENCE [LARGE SCALE GENOMIC DNA]</scope>
    <source>
        <strain evidence="1 2">DSM 102814</strain>
    </source>
</reference>
<protein>
    <submittedName>
        <fullName evidence="1">Uncharacterized protein</fullName>
    </submittedName>
</protein>
<organism evidence="1 2">
    <name type="scientific">Mesonia maritima</name>
    <dbReference type="NCBI Taxonomy" id="1793873"/>
    <lineage>
        <taxon>Bacteria</taxon>
        <taxon>Pseudomonadati</taxon>
        <taxon>Bacteroidota</taxon>
        <taxon>Flavobacteriia</taxon>
        <taxon>Flavobacteriales</taxon>
        <taxon>Flavobacteriaceae</taxon>
        <taxon>Mesonia</taxon>
    </lineage>
</organism>
<name>A0ABU1K7L5_9FLAO</name>
<sequence length="396" mass="45837">MLWYYELQDLENVEKVYNESITTAENPDELTATLAEIYLYSNKLYNSAKLTASLPSGKAQTDLKEKINKEIIYAESDVQQKIIEDFPELIDEEISEKLQRKLRVDENDFIESNSNMVADRLRATSLGNKIAYGIRDKNLNTHTFGLTQYKAFSLQLNENFPDNTDQNLYGIEYSFKRKERNQKLNYSASTRIEFNEASKAFYHAQANISFAKDSLFSSAQLLFRPAITGPAYSLGIYQTQLTIYEELQLNKHWRGILSLESNYYSDDVLDGLLLTNLGYKIKIREKSSLLPYTEISGMLGNTNRENGYPYWTINERLYGGLGIEYAYIDPKSELKFSLGAATFLDTFSDSFQRYQGEINYPVLPYFYLTGNAEFYTLKNFYSNNFQLGLRYYLNSK</sequence>
<gene>
    <name evidence="1" type="ORF">GGR31_002268</name>
</gene>
<proteinExistence type="predicted"/>
<dbReference type="RefSeq" id="WP_309729160.1">
    <property type="nucleotide sequence ID" value="NZ_JAVDQA010000007.1"/>
</dbReference>
<dbReference type="Proteomes" id="UP001257659">
    <property type="component" value="Unassembled WGS sequence"/>
</dbReference>